<feature type="non-terminal residue" evidence="2">
    <location>
        <position position="171"/>
    </location>
</feature>
<reference evidence="2" key="2">
    <citation type="journal article" date="2016" name="Int. J. Syst. Evol. Microbiol.">
        <title>Halorubrum halodurans sp. nov., an extremely halophilic archaeon isolated from a hypersaline lake.</title>
        <authorList>
            <person name="Corral P."/>
            <person name="de la Haba R.R."/>
            <person name="Sanchez-Porro C."/>
            <person name="Ali Amoozegar M."/>
            <person name="Thane Papke R."/>
            <person name="Ventosa A."/>
        </authorList>
    </citation>
    <scope>NUCLEOTIDE SEQUENCE</scope>
    <source>
        <strain evidence="2">Ib25</strain>
    </source>
</reference>
<feature type="non-terminal residue" evidence="2">
    <location>
        <position position="1"/>
    </location>
</feature>
<dbReference type="EMBL" id="KJ152419">
    <property type="protein sequence ID" value="AHZ89207.1"/>
    <property type="molecule type" value="Genomic_DNA"/>
</dbReference>
<feature type="region of interest" description="Disordered" evidence="1">
    <location>
        <begin position="151"/>
        <end position="171"/>
    </location>
</feature>
<evidence type="ECO:0000313" key="2">
    <source>
        <dbReference type="EMBL" id="AHZ89207.1"/>
    </source>
</evidence>
<protein>
    <submittedName>
        <fullName evidence="2">PpsA</fullName>
    </submittedName>
</protein>
<organism evidence="2">
    <name type="scientific">Halorubrum sp. Ib25</name>
    <dbReference type="NCBI Taxonomy" id="1480729"/>
    <lineage>
        <taxon>Archaea</taxon>
        <taxon>Methanobacteriati</taxon>
        <taxon>Methanobacteriota</taxon>
        <taxon>Stenosarchaea group</taxon>
        <taxon>Halobacteria</taxon>
        <taxon>Halobacteriales</taxon>
        <taxon>Haloferacaceae</taxon>
        <taxon>Halorubrum</taxon>
    </lineage>
</organism>
<gene>
    <name evidence="2" type="primary">ppsA</name>
</gene>
<accession>A0A059V8J4</accession>
<name>A0A059V8J4_9EURY</name>
<sequence length="171" mass="18280">VVLVGLPLAALQLAELVGRRVDGTHADRPRVELVGDAAHALDQLVLVRAGAVVVDVLLGGLPEREHHVLDPEESDPVGARRGRAFGRLGDRDVHLHLRRRHRLYRRLGAGRLHGLELLAGLGLLVDAGADGALVAVEGDLLAVLEQSRPVTRPDDGRDAELAGDDRGVARH</sequence>
<reference evidence="2" key="1">
    <citation type="journal article" date="2014" name="Front. Microbiol.">
        <title>Evidence from phylogenetic and genome fingerprinting analyses suggests rapidly changing variation in Halorubrum and Haloarcula populations.</title>
        <authorList>
            <person name="Ram Mohan N."/>
            <person name="Fullmer M.S."/>
            <person name="Makkay A.M."/>
            <person name="Wheeler R."/>
            <person name="Ventosa A."/>
            <person name="Naor A."/>
            <person name="Gogarten J.P."/>
            <person name="Papke R.T."/>
        </authorList>
    </citation>
    <scope>NUCLEOTIDE SEQUENCE</scope>
    <source>
        <strain evidence="2">Ib25</strain>
    </source>
</reference>
<dbReference type="AlphaFoldDB" id="A0A059V8J4"/>
<evidence type="ECO:0000256" key="1">
    <source>
        <dbReference type="SAM" id="MobiDB-lite"/>
    </source>
</evidence>
<proteinExistence type="predicted"/>